<comment type="subcellular location">
    <subcellularLocation>
        <location evidence="1">Membrane</location>
        <topology evidence="1">Multi-pass membrane protein</topology>
    </subcellularLocation>
</comment>
<name>A0A2U1TG75_9MICO</name>
<reference evidence="8" key="1">
    <citation type="submission" date="2018-04" db="EMBL/GenBank/DDBJ databases">
        <authorList>
            <person name="Liu S."/>
            <person name="Wang Z."/>
            <person name="Li J."/>
        </authorList>
    </citation>
    <scope>NUCLEOTIDE SEQUENCE [LARGE SCALE GENOMIC DNA]</scope>
    <source>
        <strain evidence="8">622</strain>
    </source>
</reference>
<accession>A0A2U1TG75</accession>
<feature type="domain" description="NfeD-like C-terminal" evidence="6">
    <location>
        <begin position="88"/>
        <end position="148"/>
    </location>
</feature>
<evidence type="ECO:0000259" key="6">
    <source>
        <dbReference type="Pfam" id="PF01957"/>
    </source>
</evidence>
<organism evidence="7 8">
    <name type="scientific">Mycetocola zhujimingii</name>
    <dbReference type="NCBI Taxonomy" id="2079792"/>
    <lineage>
        <taxon>Bacteria</taxon>
        <taxon>Bacillati</taxon>
        <taxon>Actinomycetota</taxon>
        <taxon>Actinomycetes</taxon>
        <taxon>Micrococcales</taxon>
        <taxon>Microbacteriaceae</taxon>
        <taxon>Mycetocola</taxon>
    </lineage>
</organism>
<evidence type="ECO:0000313" key="7">
    <source>
        <dbReference type="EMBL" id="PWC07889.1"/>
    </source>
</evidence>
<dbReference type="AlphaFoldDB" id="A0A2U1TG75"/>
<dbReference type="GO" id="GO:0005886">
    <property type="term" value="C:plasma membrane"/>
    <property type="evidence" value="ECO:0007669"/>
    <property type="project" value="TreeGrafter"/>
</dbReference>
<dbReference type="InterPro" id="IPR002810">
    <property type="entry name" value="NfeD-like_C"/>
</dbReference>
<proteinExistence type="predicted"/>
<dbReference type="InterPro" id="IPR012340">
    <property type="entry name" value="NA-bd_OB-fold"/>
</dbReference>
<dbReference type="Pfam" id="PF01957">
    <property type="entry name" value="NfeD"/>
    <property type="match status" value="1"/>
</dbReference>
<dbReference type="Proteomes" id="UP000244962">
    <property type="component" value="Unassembled WGS sequence"/>
</dbReference>
<feature type="transmembrane region" description="Helical" evidence="5">
    <location>
        <begin position="52"/>
        <end position="69"/>
    </location>
</feature>
<dbReference type="InterPro" id="IPR052165">
    <property type="entry name" value="Membrane_assoc_protease"/>
</dbReference>
<evidence type="ECO:0000313" key="8">
    <source>
        <dbReference type="Proteomes" id="UP000244962"/>
    </source>
</evidence>
<dbReference type="EMBL" id="QEFB01000001">
    <property type="protein sequence ID" value="PWC07889.1"/>
    <property type="molecule type" value="Genomic_DNA"/>
</dbReference>
<dbReference type="PANTHER" id="PTHR33507:SF3">
    <property type="entry name" value="INNER MEMBRANE PROTEIN YBBJ"/>
    <property type="match status" value="1"/>
</dbReference>
<evidence type="ECO:0000256" key="2">
    <source>
        <dbReference type="ARBA" id="ARBA00022692"/>
    </source>
</evidence>
<keyword evidence="3 5" id="KW-1133">Transmembrane helix</keyword>
<gene>
    <name evidence="7" type="ORF">DF223_00545</name>
</gene>
<sequence>MDWIVENIWIVWLVLMLLFVTIEMLSLEFTFLMLGIGSAIGLASGFLGVPWWAQFLIAAAASVLLLLLVRPSLLRALRKGADPAKSNVDALVGTTGRVIQPVTEHSGQVKLANGEVWTAHVADESETLTLEPGTPVQVQAIRGATAVVIPTGRNAS</sequence>
<keyword evidence="2 5" id="KW-0812">Transmembrane</keyword>
<evidence type="ECO:0000256" key="5">
    <source>
        <dbReference type="SAM" id="Phobius"/>
    </source>
</evidence>
<dbReference type="SUPFAM" id="SSF141322">
    <property type="entry name" value="NfeD domain-like"/>
    <property type="match status" value="1"/>
</dbReference>
<evidence type="ECO:0000256" key="1">
    <source>
        <dbReference type="ARBA" id="ARBA00004141"/>
    </source>
</evidence>
<keyword evidence="8" id="KW-1185">Reference proteome</keyword>
<comment type="caution">
    <text evidence="7">The sequence shown here is derived from an EMBL/GenBank/DDBJ whole genome shotgun (WGS) entry which is preliminary data.</text>
</comment>
<feature type="transmembrane region" description="Helical" evidence="5">
    <location>
        <begin position="6"/>
        <end position="22"/>
    </location>
</feature>
<keyword evidence="4 5" id="KW-0472">Membrane</keyword>
<dbReference type="PANTHER" id="PTHR33507">
    <property type="entry name" value="INNER MEMBRANE PROTEIN YBBJ"/>
    <property type="match status" value="1"/>
</dbReference>
<protein>
    <recommendedName>
        <fullName evidence="6">NfeD-like C-terminal domain-containing protein</fullName>
    </recommendedName>
</protein>
<dbReference type="Gene3D" id="2.40.50.140">
    <property type="entry name" value="Nucleic acid-binding proteins"/>
    <property type="match status" value="1"/>
</dbReference>
<evidence type="ECO:0000256" key="4">
    <source>
        <dbReference type="ARBA" id="ARBA00023136"/>
    </source>
</evidence>
<evidence type="ECO:0000256" key="3">
    <source>
        <dbReference type="ARBA" id="ARBA00022989"/>
    </source>
</evidence>